<keyword evidence="3" id="KW-0106">Calcium</keyword>
<dbReference type="SUPFAM" id="SSF47473">
    <property type="entry name" value="EF-hand"/>
    <property type="match status" value="1"/>
</dbReference>
<dbReference type="Gene3D" id="1.10.287.70">
    <property type="match status" value="1"/>
</dbReference>
<name>A0A1Q9DHT0_SYMMI</name>
<dbReference type="PANTHER" id="PTHR10037:SF62">
    <property type="entry name" value="SODIUM CHANNEL PROTEIN 60E"/>
    <property type="match status" value="1"/>
</dbReference>
<dbReference type="OMA" id="FEACEHA"/>
<dbReference type="OrthoDB" id="440272at2759"/>
<dbReference type="Pfam" id="PF13499">
    <property type="entry name" value="EF-hand_7"/>
    <property type="match status" value="1"/>
</dbReference>
<feature type="transmembrane region" description="Helical" evidence="7">
    <location>
        <begin position="101"/>
        <end position="123"/>
    </location>
</feature>
<keyword evidence="10" id="KW-1185">Reference proteome</keyword>
<evidence type="ECO:0000259" key="8">
    <source>
        <dbReference type="PROSITE" id="PS50222"/>
    </source>
</evidence>
<dbReference type="PROSITE" id="PS00018">
    <property type="entry name" value="EF_HAND_1"/>
    <property type="match status" value="2"/>
</dbReference>
<dbReference type="SMART" id="SM00054">
    <property type="entry name" value="EFh"/>
    <property type="match status" value="2"/>
</dbReference>
<feature type="transmembrane region" description="Helical" evidence="7">
    <location>
        <begin position="191"/>
        <end position="216"/>
    </location>
</feature>
<keyword evidence="2 7" id="KW-0812">Transmembrane</keyword>
<sequence length="635" mass="70659">MSVSFGKMWGAEPETPTQTRDSTDFQEVQYKQGPSNFIRGSTRTKEGEILRQSSLASPRTLEACLQHPALDLLSGMVVVVDVGLTCIDIDLRASGASAPTWAFLACQACLGFYFLELLANAWVFRRQVLRSFDWWVDFCIVFASVTEIIFLLAGGDTVEEVRIFKLLRIARIMRLMRFIRKSPYLRELRKLMMMFASVIRTLAWSFLFCFIATTLWSMVAVELVHPVVQELAEEGAFSDCKDCRDAFSTVLQSNLTFLKTLLAGDSWGQIAVPVIRRQPYTAAIFVGALVSVMYGILNLVVAVIVDAAMEQREKDISTLAADLDYELQEDIKLLGQMFKKVDANGDGELSLSELIQGAEEVPEFQNRLRVMDIDAVDLEQLFRMLDEDQGGSISPDEFQIALSRWMRESKTANHFVKYMVRNLSTSQGQLAKQVRSIRKNLAKLTRAVESSAMPSPSSPSDGQTSNASTPAEGIGFISGASPHKAARKLPTDASQGSLRADGSFYTSESSRHSSQEGSPGSPESTRVRPLRPIRAEHANVGLDEYFEEMDALVLHLRQHLEDAKNSFLAQISDTESDSPRSSRNFGEGSKMSESQSPEEDGRHTKIPIREPPELVRTLYDLSPGHPKGKLRAQAI</sequence>
<dbReference type="InterPro" id="IPR043203">
    <property type="entry name" value="VGCC_Ca_Na"/>
</dbReference>
<dbReference type="PANTHER" id="PTHR10037">
    <property type="entry name" value="VOLTAGE-GATED CATION CHANNEL CALCIUM AND SODIUM"/>
    <property type="match status" value="1"/>
</dbReference>
<evidence type="ECO:0000256" key="4">
    <source>
        <dbReference type="ARBA" id="ARBA00022989"/>
    </source>
</evidence>
<feature type="domain" description="EF-hand" evidence="8">
    <location>
        <begin position="373"/>
        <end position="408"/>
    </location>
</feature>
<feature type="region of interest" description="Disordered" evidence="6">
    <location>
        <begin position="447"/>
        <end position="532"/>
    </location>
</feature>
<dbReference type="AlphaFoldDB" id="A0A1Q9DHT0"/>
<reference evidence="9 10" key="1">
    <citation type="submission" date="2016-02" db="EMBL/GenBank/DDBJ databases">
        <title>Genome analysis of coral dinoflagellate symbionts highlights evolutionary adaptations to a symbiotic lifestyle.</title>
        <authorList>
            <person name="Aranda M."/>
            <person name="Li Y."/>
            <person name="Liew Y.J."/>
            <person name="Baumgarten S."/>
            <person name="Simakov O."/>
            <person name="Wilson M."/>
            <person name="Piel J."/>
            <person name="Ashoor H."/>
            <person name="Bougouffa S."/>
            <person name="Bajic V.B."/>
            <person name="Ryu T."/>
            <person name="Ravasi T."/>
            <person name="Bayer T."/>
            <person name="Micklem G."/>
            <person name="Kim H."/>
            <person name="Bhak J."/>
            <person name="Lajeunesse T.C."/>
            <person name="Voolstra C.R."/>
        </authorList>
    </citation>
    <scope>NUCLEOTIDE SEQUENCE [LARGE SCALE GENOMIC DNA]</scope>
    <source>
        <strain evidence="9 10">CCMP2467</strain>
    </source>
</reference>
<feature type="compositionally biased region" description="Low complexity" evidence="6">
    <location>
        <begin position="450"/>
        <end position="460"/>
    </location>
</feature>
<evidence type="ECO:0000256" key="3">
    <source>
        <dbReference type="ARBA" id="ARBA00022837"/>
    </source>
</evidence>
<keyword evidence="5 7" id="KW-0472">Membrane</keyword>
<evidence type="ECO:0000256" key="1">
    <source>
        <dbReference type="ARBA" id="ARBA00004141"/>
    </source>
</evidence>
<dbReference type="Pfam" id="PF00520">
    <property type="entry name" value="Ion_trans"/>
    <property type="match status" value="1"/>
</dbReference>
<feature type="region of interest" description="Disordered" evidence="6">
    <location>
        <begin position="1"/>
        <end position="26"/>
    </location>
</feature>
<dbReference type="Gene3D" id="1.10.238.10">
    <property type="entry name" value="EF-hand"/>
    <property type="match status" value="1"/>
</dbReference>
<feature type="compositionally biased region" description="Basic and acidic residues" evidence="6">
    <location>
        <begin position="599"/>
        <end position="613"/>
    </location>
</feature>
<protein>
    <recommendedName>
        <fullName evidence="8">EF-hand domain-containing protein</fullName>
    </recommendedName>
</protein>
<dbReference type="Gene3D" id="1.20.120.350">
    <property type="entry name" value="Voltage-gated potassium channels. Chain C"/>
    <property type="match status" value="1"/>
</dbReference>
<keyword evidence="4 7" id="KW-1133">Transmembrane helix</keyword>
<feature type="compositionally biased region" description="Basic residues" evidence="6">
    <location>
        <begin position="626"/>
        <end position="635"/>
    </location>
</feature>
<dbReference type="Proteomes" id="UP000186817">
    <property type="component" value="Unassembled WGS sequence"/>
</dbReference>
<dbReference type="InterPro" id="IPR027359">
    <property type="entry name" value="Volt_channel_dom_sf"/>
</dbReference>
<evidence type="ECO:0000256" key="7">
    <source>
        <dbReference type="SAM" id="Phobius"/>
    </source>
</evidence>
<proteinExistence type="predicted"/>
<organism evidence="9 10">
    <name type="scientific">Symbiodinium microadriaticum</name>
    <name type="common">Dinoflagellate</name>
    <name type="synonym">Zooxanthella microadriatica</name>
    <dbReference type="NCBI Taxonomy" id="2951"/>
    <lineage>
        <taxon>Eukaryota</taxon>
        <taxon>Sar</taxon>
        <taxon>Alveolata</taxon>
        <taxon>Dinophyceae</taxon>
        <taxon>Suessiales</taxon>
        <taxon>Symbiodiniaceae</taxon>
        <taxon>Symbiodinium</taxon>
    </lineage>
</organism>
<feature type="compositionally biased region" description="Polar residues" evidence="6">
    <location>
        <begin position="570"/>
        <end position="584"/>
    </location>
</feature>
<dbReference type="EMBL" id="LSRX01000534">
    <property type="protein sequence ID" value="OLP94660.1"/>
    <property type="molecule type" value="Genomic_DNA"/>
</dbReference>
<evidence type="ECO:0000256" key="5">
    <source>
        <dbReference type="ARBA" id="ARBA00023136"/>
    </source>
</evidence>
<feature type="domain" description="EF-hand" evidence="8">
    <location>
        <begin position="329"/>
        <end position="364"/>
    </location>
</feature>
<dbReference type="InterPro" id="IPR002048">
    <property type="entry name" value="EF_hand_dom"/>
</dbReference>
<dbReference type="PROSITE" id="PS50222">
    <property type="entry name" value="EF_HAND_2"/>
    <property type="match status" value="2"/>
</dbReference>
<dbReference type="InterPro" id="IPR005821">
    <property type="entry name" value="Ion_trans_dom"/>
</dbReference>
<comment type="caution">
    <text evidence="9">The sequence shown here is derived from an EMBL/GenBank/DDBJ whole genome shotgun (WGS) entry which is preliminary data.</text>
</comment>
<gene>
    <name evidence="9" type="ORF">AK812_SmicGene23304</name>
</gene>
<dbReference type="InterPro" id="IPR011992">
    <property type="entry name" value="EF-hand-dom_pair"/>
</dbReference>
<dbReference type="GO" id="GO:0005248">
    <property type="term" value="F:voltage-gated sodium channel activity"/>
    <property type="evidence" value="ECO:0007669"/>
    <property type="project" value="TreeGrafter"/>
</dbReference>
<dbReference type="GO" id="GO:0005509">
    <property type="term" value="F:calcium ion binding"/>
    <property type="evidence" value="ECO:0007669"/>
    <property type="project" value="InterPro"/>
</dbReference>
<evidence type="ECO:0000256" key="6">
    <source>
        <dbReference type="SAM" id="MobiDB-lite"/>
    </source>
</evidence>
<feature type="region of interest" description="Disordered" evidence="6">
    <location>
        <begin position="570"/>
        <end position="635"/>
    </location>
</feature>
<feature type="transmembrane region" description="Helical" evidence="7">
    <location>
        <begin position="282"/>
        <end position="305"/>
    </location>
</feature>
<feature type="compositionally biased region" description="Low complexity" evidence="6">
    <location>
        <begin position="515"/>
        <end position="524"/>
    </location>
</feature>
<evidence type="ECO:0000256" key="2">
    <source>
        <dbReference type="ARBA" id="ARBA00022692"/>
    </source>
</evidence>
<evidence type="ECO:0000313" key="9">
    <source>
        <dbReference type="EMBL" id="OLP94660.1"/>
    </source>
</evidence>
<accession>A0A1Q9DHT0</accession>
<comment type="subcellular location">
    <subcellularLocation>
        <location evidence="1">Membrane</location>
        <topology evidence="1">Multi-pass membrane protein</topology>
    </subcellularLocation>
</comment>
<dbReference type="GO" id="GO:0001518">
    <property type="term" value="C:voltage-gated sodium channel complex"/>
    <property type="evidence" value="ECO:0007669"/>
    <property type="project" value="TreeGrafter"/>
</dbReference>
<dbReference type="SUPFAM" id="SSF81324">
    <property type="entry name" value="Voltage-gated potassium channels"/>
    <property type="match status" value="1"/>
</dbReference>
<feature type="transmembrane region" description="Helical" evidence="7">
    <location>
        <begin position="135"/>
        <end position="155"/>
    </location>
</feature>
<dbReference type="InterPro" id="IPR018247">
    <property type="entry name" value="EF_Hand_1_Ca_BS"/>
</dbReference>
<evidence type="ECO:0000313" key="10">
    <source>
        <dbReference type="Proteomes" id="UP000186817"/>
    </source>
</evidence>